<dbReference type="Gene3D" id="2.40.10.10">
    <property type="entry name" value="Trypsin-like serine proteases"/>
    <property type="match status" value="2"/>
</dbReference>
<keyword evidence="4" id="KW-0720">Serine protease</keyword>
<evidence type="ECO:0000256" key="1">
    <source>
        <dbReference type="ARBA" id="ARBA00010541"/>
    </source>
</evidence>
<keyword evidence="3 8" id="KW-0378">Hydrolase</keyword>
<organism evidence="9 10">
    <name type="scientific">Actinopolymorpha cephalotaxi</name>
    <dbReference type="NCBI Taxonomy" id="504797"/>
    <lineage>
        <taxon>Bacteria</taxon>
        <taxon>Bacillati</taxon>
        <taxon>Actinomycetota</taxon>
        <taxon>Actinomycetes</taxon>
        <taxon>Propionibacteriales</taxon>
        <taxon>Actinopolymorphaceae</taxon>
        <taxon>Actinopolymorpha</taxon>
    </lineage>
</organism>
<evidence type="ECO:0000256" key="4">
    <source>
        <dbReference type="ARBA" id="ARBA00022825"/>
    </source>
</evidence>
<dbReference type="GO" id="GO:0004252">
    <property type="term" value="F:serine-type endopeptidase activity"/>
    <property type="evidence" value="ECO:0007669"/>
    <property type="project" value="InterPro"/>
</dbReference>
<keyword evidence="2 9" id="KW-0645">Protease</keyword>
<keyword evidence="6" id="KW-1133">Transmembrane helix</keyword>
<dbReference type="EC" id="3.4.21.-" evidence="8"/>
<dbReference type="Proteomes" id="UP000533017">
    <property type="component" value="Unassembled WGS sequence"/>
</dbReference>
<comment type="similarity">
    <text evidence="1">Belongs to the peptidase S1C family.</text>
</comment>
<dbReference type="EMBL" id="FOOI01000018">
    <property type="protein sequence ID" value="SFH46876.1"/>
    <property type="molecule type" value="Genomic_DNA"/>
</dbReference>
<dbReference type="InterPro" id="IPR036034">
    <property type="entry name" value="PDZ_sf"/>
</dbReference>
<gene>
    <name evidence="8" type="ORF">FHR37_004108</name>
    <name evidence="9" type="ORF">SAMN05421678_118128</name>
</gene>
<dbReference type="PRINTS" id="PR00834">
    <property type="entry name" value="PROTEASES2C"/>
</dbReference>
<feature type="region of interest" description="Disordered" evidence="5">
    <location>
        <begin position="406"/>
        <end position="438"/>
    </location>
</feature>
<feature type="region of interest" description="Disordered" evidence="5">
    <location>
        <begin position="1"/>
        <end position="52"/>
    </location>
</feature>
<feature type="domain" description="PDZ" evidence="7">
    <location>
        <begin position="314"/>
        <end position="399"/>
    </location>
</feature>
<proteinExistence type="inferred from homology"/>
<keyword evidence="6" id="KW-0812">Transmembrane</keyword>
<dbReference type="STRING" id="504797.SAMN05421678_118128"/>
<dbReference type="InterPro" id="IPR043504">
    <property type="entry name" value="Peptidase_S1_PA_chymotrypsin"/>
</dbReference>
<evidence type="ECO:0000313" key="8">
    <source>
        <dbReference type="EMBL" id="NYH85257.1"/>
    </source>
</evidence>
<dbReference type="SUPFAM" id="SSF50156">
    <property type="entry name" value="PDZ domain-like"/>
    <property type="match status" value="1"/>
</dbReference>
<dbReference type="InterPro" id="IPR001478">
    <property type="entry name" value="PDZ"/>
</dbReference>
<name>A0A1I3AAM1_9ACTN</name>
<evidence type="ECO:0000313" key="10">
    <source>
        <dbReference type="Proteomes" id="UP000199052"/>
    </source>
</evidence>
<dbReference type="Pfam" id="PF13365">
    <property type="entry name" value="Trypsin_2"/>
    <property type="match status" value="1"/>
</dbReference>
<dbReference type="RefSeq" id="WP_092888458.1">
    <property type="nucleotide sequence ID" value="NZ_FOOI01000018.1"/>
</dbReference>
<dbReference type="FunFam" id="2.40.10.10:FF:000001">
    <property type="entry name" value="Periplasmic serine protease DegS"/>
    <property type="match status" value="1"/>
</dbReference>
<evidence type="ECO:0000256" key="2">
    <source>
        <dbReference type="ARBA" id="ARBA00022670"/>
    </source>
</evidence>
<keyword evidence="11" id="KW-1185">Reference proteome</keyword>
<keyword evidence="6" id="KW-0472">Membrane</keyword>
<dbReference type="OrthoDB" id="9758917at2"/>
<evidence type="ECO:0000256" key="3">
    <source>
        <dbReference type="ARBA" id="ARBA00022801"/>
    </source>
</evidence>
<feature type="transmembrane region" description="Helical" evidence="6">
    <location>
        <begin position="54"/>
        <end position="78"/>
    </location>
</feature>
<dbReference type="PANTHER" id="PTHR43343:SF3">
    <property type="entry name" value="PROTEASE DO-LIKE 8, CHLOROPLASTIC"/>
    <property type="match status" value="1"/>
</dbReference>
<reference evidence="8 11" key="2">
    <citation type="submission" date="2020-07" db="EMBL/GenBank/DDBJ databases">
        <title>Sequencing the genomes of 1000 actinobacteria strains.</title>
        <authorList>
            <person name="Klenk H.-P."/>
        </authorList>
    </citation>
    <scope>NUCLEOTIDE SEQUENCE [LARGE SCALE GENOMIC DNA]</scope>
    <source>
        <strain evidence="8 11">DSM 45117</strain>
    </source>
</reference>
<dbReference type="Pfam" id="PF13180">
    <property type="entry name" value="PDZ_2"/>
    <property type="match status" value="1"/>
</dbReference>
<evidence type="ECO:0000313" key="11">
    <source>
        <dbReference type="Proteomes" id="UP000533017"/>
    </source>
</evidence>
<sequence>MTETTPSPAAPDRSGGQAFPPPSDYAYGQAPPSRPSSPYADQPPRPHRPRRRGVPAVAALALVAGLVGGGAGSAATYFTTRDQAASGAGATALDQSTATIKAASNAPAGSVQQVANKVLPSVVLITISTAQESGNGSGIVLSKDGLILTNNHVAEAAQGEGLSVTFSNGKTAKATVVGADLVTDLAVIKAGGVSGLTPATLGSSADLSVGQAVVAIGSPLGLSGTVTSGIVSALDRPVPSSDSGQSQSTVTDAIQTDAAINPGNSGGALVNMAGQVVGINSSAILSGSGQQEGGSIGLGFAIPIDEAKPIAEQLIAKGHAEHAQLGVAAGTSTGSDGVSGGATLGTVTAGGAAAKAGLQQGDVVTKVDERPVADADALVAAIRSYRPGDKVTLTYVRNGATHTATVTLGTDGGNVQQAGDPSGQDEQGQSRQPSPWSS</sequence>
<dbReference type="PANTHER" id="PTHR43343">
    <property type="entry name" value="PEPTIDASE S12"/>
    <property type="match status" value="1"/>
</dbReference>
<dbReference type="Proteomes" id="UP000199052">
    <property type="component" value="Unassembled WGS sequence"/>
</dbReference>
<dbReference type="SMART" id="SM00228">
    <property type="entry name" value="PDZ"/>
    <property type="match status" value="1"/>
</dbReference>
<dbReference type="GO" id="GO:0006508">
    <property type="term" value="P:proteolysis"/>
    <property type="evidence" value="ECO:0007669"/>
    <property type="project" value="UniProtKB-KW"/>
</dbReference>
<evidence type="ECO:0000256" key="5">
    <source>
        <dbReference type="SAM" id="MobiDB-lite"/>
    </source>
</evidence>
<dbReference type="EMBL" id="JACBZA010000001">
    <property type="protein sequence ID" value="NYH85257.1"/>
    <property type="molecule type" value="Genomic_DNA"/>
</dbReference>
<dbReference type="PROSITE" id="PS50106">
    <property type="entry name" value="PDZ"/>
    <property type="match status" value="1"/>
</dbReference>
<protein>
    <submittedName>
        <fullName evidence="8 9">Serine protease PepD</fullName>
        <ecNumber evidence="8">3.4.21.-</ecNumber>
    </submittedName>
</protein>
<dbReference type="Gene3D" id="2.30.42.10">
    <property type="match status" value="1"/>
</dbReference>
<reference evidence="9 10" key="1">
    <citation type="submission" date="2016-10" db="EMBL/GenBank/DDBJ databases">
        <authorList>
            <person name="de Groot N.N."/>
        </authorList>
    </citation>
    <scope>NUCLEOTIDE SEQUENCE [LARGE SCALE GENOMIC DNA]</scope>
    <source>
        <strain evidence="9 10">CPCC 202808</strain>
    </source>
</reference>
<evidence type="ECO:0000259" key="7">
    <source>
        <dbReference type="PROSITE" id="PS50106"/>
    </source>
</evidence>
<accession>A0A1I3AAM1</accession>
<dbReference type="InterPro" id="IPR001940">
    <property type="entry name" value="Peptidase_S1C"/>
</dbReference>
<dbReference type="SUPFAM" id="SSF50494">
    <property type="entry name" value="Trypsin-like serine proteases"/>
    <property type="match status" value="1"/>
</dbReference>
<dbReference type="InterPro" id="IPR009003">
    <property type="entry name" value="Peptidase_S1_PA"/>
</dbReference>
<evidence type="ECO:0000313" key="9">
    <source>
        <dbReference type="EMBL" id="SFH46876.1"/>
    </source>
</evidence>
<dbReference type="InterPro" id="IPR051201">
    <property type="entry name" value="Chloro_Bact_Ser_Proteases"/>
</dbReference>
<evidence type="ECO:0000256" key="6">
    <source>
        <dbReference type="SAM" id="Phobius"/>
    </source>
</evidence>
<dbReference type="AlphaFoldDB" id="A0A1I3AAM1"/>